<reference evidence="4" key="1">
    <citation type="submission" date="2017-01" db="EMBL/GenBank/DDBJ databases">
        <title>Comparative genomics of anhydrobiosis in the tardigrade Hypsibius dujardini.</title>
        <authorList>
            <person name="Yoshida Y."/>
            <person name="Koutsovoulos G."/>
            <person name="Laetsch D."/>
            <person name="Stevens L."/>
            <person name="Kumar S."/>
            <person name="Horikawa D."/>
            <person name="Ishino K."/>
            <person name="Komine S."/>
            <person name="Tomita M."/>
            <person name="Blaxter M."/>
            <person name="Arakawa K."/>
        </authorList>
    </citation>
    <scope>NUCLEOTIDE SEQUENCE [LARGE SCALE GENOMIC DNA]</scope>
    <source>
        <strain evidence="4">Z151</strain>
    </source>
</reference>
<name>A0A1W0WVR1_HYPEX</name>
<keyword evidence="4" id="KW-1185">Reference proteome</keyword>
<dbReference type="Proteomes" id="UP000192578">
    <property type="component" value="Unassembled WGS sequence"/>
</dbReference>
<keyword evidence="2" id="KW-0812">Transmembrane</keyword>
<evidence type="ECO:0000313" key="3">
    <source>
        <dbReference type="EMBL" id="OQV19274.1"/>
    </source>
</evidence>
<evidence type="ECO:0000256" key="1">
    <source>
        <dbReference type="SAM" id="MobiDB-lite"/>
    </source>
</evidence>
<evidence type="ECO:0000313" key="4">
    <source>
        <dbReference type="Proteomes" id="UP000192578"/>
    </source>
</evidence>
<sequence>MDDYGDEKDNVGNGSKRVGHEDAENPPKKLAFLSWVVIQILVVLIIIVFYFLVDNPFWPCIYPKVEFELPAPQAQK</sequence>
<protein>
    <submittedName>
        <fullName evidence="3">Uncharacterized protein</fullName>
    </submittedName>
</protein>
<accession>A0A1W0WVR1</accession>
<feature type="region of interest" description="Disordered" evidence="1">
    <location>
        <begin position="1"/>
        <end position="24"/>
    </location>
</feature>
<keyword evidence="2" id="KW-1133">Transmembrane helix</keyword>
<keyword evidence="2" id="KW-0472">Membrane</keyword>
<organism evidence="3 4">
    <name type="scientific">Hypsibius exemplaris</name>
    <name type="common">Freshwater tardigrade</name>
    <dbReference type="NCBI Taxonomy" id="2072580"/>
    <lineage>
        <taxon>Eukaryota</taxon>
        <taxon>Metazoa</taxon>
        <taxon>Ecdysozoa</taxon>
        <taxon>Tardigrada</taxon>
        <taxon>Eutardigrada</taxon>
        <taxon>Parachela</taxon>
        <taxon>Hypsibioidea</taxon>
        <taxon>Hypsibiidae</taxon>
        <taxon>Hypsibius</taxon>
    </lineage>
</organism>
<dbReference type="AlphaFoldDB" id="A0A1W0WVR1"/>
<feature type="transmembrane region" description="Helical" evidence="2">
    <location>
        <begin position="32"/>
        <end position="53"/>
    </location>
</feature>
<evidence type="ECO:0000256" key="2">
    <source>
        <dbReference type="SAM" id="Phobius"/>
    </source>
</evidence>
<comment type="caution">
    <text evidence="3">The sequence shown here is derived from an EMBL/GenBank/DDBJ whole genome shotgun (WGS) entry which is preliminary data.</text>
</comment>
<dbReference type="EMBL" id="MTYJ01000041">
    <property type="protein sequence ID" value="OQV19274.1"/>
    <property type="molecule type" value="Genomic_DNA"/>
</dbReference>
<proteinExistence type="predicted"/>
<gene>
    <name evidence="3" type="ORF">BV898_06696</name>
</gene>